<dbReference type="Pfam" id="PF00732">
    <property type="entry name" value="GMC_oxred_N"/>
    <property type="match status" value="1"/>
</dbReference>
<feature type="active site" description="Proton acceptor" evidence="13">
    <location>
        <position position="694"/>
    </location>
</feature>
<evidence type="ECO:0000259" key="14">
    <source>
        <dbReference type="Pfam" id="PF00732"/>
    </source>
</evidence>
<dbReference type="SUPFAM" id="SSF51905">
    <property type="entry name" value="FAD/NAD(P)-binding domain"/>
    <property type="match status" value="1"/>
</dbReference>
<evidence type="ECO:0000256" key="6">
    <source>
        <dbReference type="ARBA" id="ARBA00022630"/>
    </source>
</evidence>
<comment type="catalytic activity">
    <reaction evidence="1 12">
        <text>a long-chain primary fatty alcohol + O2 = a long-chain fatty aldehyde + H2O2</text>
        <dbReference type="Rhea" id="RHEA:22756"/>
        <dbReference type="ChEBI" id="CHEBI:15379"/>
        <dbReference type="ChEBI" id="CHEBI:16240"/>
        <dbReference type="ChEBI" id="CHEBI:17176"/>
        <dbReference type="ChEBI" id="CHEBI:77396"/>
        <dbReference type="EC" id="1.1.3.20"/>
    </reaction>
</comment>
<comment type="function">
    <text evidence="2">Long-chain fatty alcohol oxidase involved in the omega-oxidation pathway of lipid degradation.</text>
</comment>
<dbReference type="PANTHER" id="PTHR46056">
    <property type="entry name" value="LONG-CHAIN-ALCOHOL OXIDASE"/>
    <property type="match status" value="1"/>
</dbReference>
<evidence type="ECO:0000256" key="4">
    <source>
        <dbReference type="ARBA" id="ARBA00010790"/>
    </source>
</evidence>
<keyword evidence="7" id="KW-0812">Transmembrane</keyword>
<dbReference type="GO" id="GO:0050660">
    <property type="term" value="F:flavin adenine dinucleotide binding"/>
    <property type="evidence" value="ECO:0007669"/>
    <property type="project" value="InterPro"/>
</dbReference>
<keyword evidence="8" id="KW-0274">FAD</keyword>
<evidence type="ECO:0000256" key="5">
    <source>
        <dbReference type="ARBA" id="ARBA00013125"/>
    </source>
</evidence>
<sequence>MPEVATYQIRQAPSPLPPGPSSDVLTAEHWGILSAIADTVIPSFAQFAGNRLLQHPLRGEIYRASCKRLEHGIGLPDGNVLATSYLAESAFTQKEFKDGLTRLINVQLHEEARKQLIFILNALGSRAGSLLLTGYTTPHDCLPIQTREEILHGWTKARLPLLRQLHRSLTTLVKVLWVRTSPTLGLMLNYPRTPVHQNAPGTSYPFTFVQIPPSTDNVPEVLEADVVVVGSGCGSAVAAKTFAEAGMKVIVVVSPIPGDKSYYWPPEHLPMSEHEGFAHLFANGGALQSDDSSMAIVAGSAWGGGGTVNWSASLQTQGFVRREWSNKFGLSHFTSAAYQADLDAVCDRMGVGTAAIEHNKTNQTLLDGARKLGWNAKAVPQNTGGKAHNCGYCTLGCGSSGKQGPAETFLPDAGRAGATFIEGFDVQEVMFENGTAAGEKRTAGVRGIWTSRDSSGGMAGTDRSSRQLIIKAPKVVVSCGSIYTPVLLRRSGLTNPHIGRHLHMHPVCLVGAVWDEDTMPWEGSILTTVINEFENLDGEGYGVKLEAICMLPGFFLPLFPWRSGLEYKEFAAKMKRMTGYISLARDRYGGRVYPDPVDCSRARIQYTPSKYDKAHILEGMVHLAELLYVEGAREIFTSVPSTPSFVRPFADPEAKVLVTGIHAPSINDAEFQAWVGKLRRAGLPSPDTGFASAHQMGSCRMGTSADNSAVDPNGRVWGTQGLYVCDASVFPSASGVNPMVTNMAISRGIARRIVEREGISVSTAARARL</sequence>
<dbReference type="Proteomes" id="UP000310066">
    <property type="component" value="Unassembled WGS sequence"/>
</dbReference>
<dbReference type="STRING" id="329885.A0A4U0UWF4"/>
<dbReference type="GO" id="GO:0046577">
    <property type="term" value="F:long-chain-alcohol oxidase activity"/>
    <property type="evidence" value="ECO:0007669"/>
    <property type="project" value="UniProtKB-EC"/>
</dbReference>
<evidence type="ECO:0000256" key="9">
    <source>
        <dbReference type="ARBA" id="ARBA00022989"/>
    </source>
</evidence>
<protein>
    <recommendedName>
        <fullName evidence="5 12">Long-chain-alcohol oxidase</fullName>
        <ecNumber evidence="5 12">1.1.3.20</ecNumber>
    </recommendedName>
</protein>
<dbReference type="PANTHER" id="PTHR46056:SF12">
    <property type="entry name" value="LONG-CHAIN-ALCOHOL OXIDASE"/>
    <property type="match status" value="1"/>
</dbReference>
<comment type="subcellular location">
    <subcellularLocation>
        <location evidence="3">Membrane</location>
    </subcellularLocation>
</comment>
<evidence type="ECO:0000256" key="13">
    <source>
        <dbReference type="PIRSR" id="PIRSR028937-1"/>
    </source>
</evidence>
<dbReference type="GO" id="GO:0016020">
    <property type="term" value="C:membrane"/>
    <property type="evidence" value="ECO:0007669"/>
    <property type="project" value="UniProtKB-SubCell"/>
</dbReference>
<evidence type="ECO:0000256" key="7">
    <source>
        <dbReference type="ARBA" id="ARBA00022692"/>
    </source>
</evidence>
<organism evidence="16 17">
    <name type="scientific">Friedmanniomyces endolithicus</name>
    <dbReference type="NCBI Taxonomy" id="329885"/>
    <lineage>
        <taxon>Eukaryota</taxon>
        <taxon>Fungi</taxon>
        <taxon>Dikarya</taxon>
        <taxon>Ascomycota</taxon>
        <taxon>Pezizomycotina</taxon>
        <taxon>Dothideomycetes</taxon>
        <taxon>Dothideomycetidae</taxon>
        <taxon>Mycosphaerellales</taxon>
        <taxon>Teratosphaeriaceae</taxon>
        <taxon>Friedmanniomyces</taxon>
    </lineage>
</organism>
<reference evidence="16 17" key="1">
    <citation type="submission" date="2017-03" db="EMBL/GenBank/DDBJ databases">
        <title>Genomes of endolithic fungi from Antarctica.</title>
        <authorList>
            <person name="Coleine C."/>
            <person name="Masonjones S."/>
            <person name="Stajich J.E."/>
        </authorList>
    </citation>
    <scope>NUCLEOTIDE SEQUENCE [LARGE SCALE GENOMIC DNA]</scope>
    <source>
        <strain evidence="16 17">CCFEE 5311</strain>
    </source>
</reference>
<evidence type="ECO:0000313" key="17">
    <source>
        <dbReference type="Proteomes" id="UP000310066"/>
    </source>
</evidence>
<proteinExistence type="inferred from homology"/>
<evidence type="ECO:0000256" key="3">
    <source>
        <dbReference type="ARBA" id="ARBA00004370"/>
    </source>
</evidence>
<dbReference type="EC" id="1.1.3.20" evidence="5 12"/>
<dbReference type="InterPro" id="IPR036188">
    <property type="entry name" value="FAD/NAD-bd_sf"/>
</dbReference>
<keyword evidence="10 12" id="KW-0560">Oxidoreductase</keyword>
<gene>
    <name evidence="16" type="ORF">B0A54_10899</name>
</gene>
<feature type="domain" description="Glucose-methanol-choline oxidoreductase C-terminal" evidence="15">
    <location>
        <begin position="594"/>
        <end position="745"/>
    </location>
</feature>
<evidence type="ECO:0000259" key="15">
    <source>
        <dbReference type="Pfam" id="PF05199"/>
    </source>
</evidence>
<dbReference type="InterPro" id="IPR007867">
    <property type="entry name" value="GMC_OxRtase_C"/>
</dbReference>
<name>A0A4U0UWF4_9PEZI</name>
<evidence type="ECO:0000256" key="8">
    <source>
        <dbReference type="ARBA" id="ARBA00022827"/>
    </source>
</evidence>
<dbReference type="Gene3D" id="3.50.50.60">
    <property type="entry name" value="FAD/NAD(P)-binding domain"/>
    <property type="match status" value="2"/>
</dbReference>
<comment type="caution">
    <text evidence="16">The sequence shown here is derived from an EMBL/GenBank/DDBJ whole genome shotgun (WGS) entry which is preliminary data.</text>
</comment>
<dbReference type="Pfam" id="PF05199">
    <property type="entry name" value="GMC_oxred_C"/>
    <property type="match status" value="1"/>
</dbReference>
<evidence type="ECO:0000313" key="16">
    <source>
        <dbReference type="EMBL" id="TKA40293.1"/>
    </source>
</evidence>
<dbReference type="PIRSF" id="PIRSF028937">
    <property type="entry name" value="Lg_Ch_AO"/>
    <property type="match status" value="1"/>
</dbReference>
<dbReference type="InterPro" id="IPR012400">
    <property type="entry name" value="Long_Oxdase"/>
</dbReference>
<dbReference type="AlphaFoldDB" id="A0A4U0UWF4"/>
<keyword evidence="9" id="KW-1133">Transmembrane helix</keyword>
<accession>A0A4U0UWF4</accession>
<dbReference type="InterPro" id="IPR000172">
    <property type="entry name" value="GMC_OxRdtase_N"/>
</dbReference>
<keyword evidence="6" id="KW-0285">Flavoprotein</keyword>
<keyword evidence="11" id="KW-0472">Membrane</keyword>
<feature type="domain" description="Glucose-methanol-choline oxidoreductase N-terminal" evidence="14">
    <location>
        <begin position="278"/>
        <end position="507"/>
    </location>
</feature>
<dbReference type="OrthoDB" id="269227at2759"/>
<evidence type="ECO:0000256" key="1">
    <source>
        <dbReference type="ARBA" id="ARBA00000920"/>
    </source>
</evidence>
<dbReference type="EMBL" id="NAJP01000034">
    <property type="protein sequence ID" value="TKA40293.1"/>
    <property type="molecule type" value="Genomic_DNA"/>
</dbReference>
<evidence type="ECO:0000256" key="2">
    <source>
        <dbReference type="ARBA" id="ARBA00003842"/>
    </source>
</evidence>
<evidence type="ECO:0000256" key="10">
    <source>
        <dbReference type="ARBA" id="ARBA00023002"/>
    </source>
</evidence>
<evidence type="ECO:0000256" key="12">
    <source>
        <dbReference type="PIRNR" id="PIRNR028937"/>
    </source>
</evidence>
<evidence type="ECO:0000256" key="11">
    <source>
        <dbReference type="ARBA" id="ARBA00023136"/>
    </source>
</evidence>
<comment type="similarity">
    <text evidence="4 12">Belongs to the GMC oxidoreductase family.</text>
</comment>